<dbReference type="PANTHER" id="PTHR46738:SF1">
    <property type="entry name" value="UBIQUITIN-ASSOCIATED DOMAIN-CONTAINING PROTEIN 1"/>
    <property type="match status" value="1"/>
</dbReference>
<keyword evidence="8" id="KW-1185">Reference proteome</keyword>
<evidence type="ECO:0000313" key="8">
    <source>
        <dbReference type="Proteomes" id="UP000014760"/>
    </source>
</evidence>
<dbReference type="Pfam" id="PF00627">
    <property type="entry name" value="UBA"/>
    <property type="match status" value="1"/>
</dbReference>
<accession>R7TDD5</accession>
<dbReference type="Gene3D" id="1.10.8.10">
    <property type="entry name" value="DNA helicase RuvA subunit, C-terminal domain"/>
    <property type="match status" value="2"/>
</dbReference>
<comment type="subcellular location">
    <subcellularLocation>
        <location evidence="1">Cytoplasm</location>
    </subcellularLocation>
</comment>
<dbReference type="Gene3D" id="1.10.260.100">
    <property type="match status" value="1"/>
</dbReference>
<feature type="domain" description="UBA" evidence="4">
    <location>
        <begin position="279"/>
        <end position="319"/>
    </location>
</feature>
<dbReference type="InterPro" id="IPR041926">
    <property type="entry name" value="UBA1_UBAC1"/>
</dbReference>
<dbReference type="CDD" id="cd14304">
    <property type="entry name" value="UBA2_KPC2"/>
    <property type="match status" value="1"/>
</dbReference>
<reference evidence="7" key="3">
    <citation type="submission" date="2015-06" db="UniProtKB">
        <authorList>
            <consortium name="EnsemblMetazoa"/>
        </authorList>
    </citation>
    <scope>IDENTIFICATION</scope>
</reference>
<evidence type="ECO:0000256" key="3">
    <source>
        <dbReference type="ARBA" id="ARBA00022737"/>
    </source>
</evidence>
<dbReference type="CDD" id="cd14303">
    <property type="entry name" value="UBA1_KPC2"/>
    <property type="match status" value="1"/>
</dbReference>
<dbReference type="EMBL" id="AMQN01002930">
    <property type="status" value="NOT_ANNOTATED_CDS"/>
    <property type="molecule type" value="Genomic_DNA"/>
</dbReference>
<dbReference type="SMART" id="SM00165">
    <property type="entry name" value="UBA"/>
    <property type="match status" value="2"/>
</dbReference>
<evidence type="ECO:0000256" key="2">
    <source>
        <dbReference type="ARBA" id="ARBA00022490"/>
    </source>
</evidence>
<dbReference type="EnsemblMetazoa" id="CapteT153540">
    <property type="protein sequence ID" value="CapteP153540"/>
    <property type="gene ID" value="CapteG153540"/>
</dbReference>
<dbReference type="InterPro" id="IPR041927">
    <property type="entry name" value="UBA2_UBAC1"/>
</dbReference>
<dbReference type="InterPro" id="IPR057650">
    <property type="entry name" value="UBL_UBAC1"/>
</dbReference>
<dbReference type="OMA" id="WLIQNDS"/>
<dbReference type="InterPro" id="IPR029071">
    <property type="entry name" value="Ubiquitin-like_domsf"/>
</dbReference>
<dbReference type="PROSITE" id="PS50030">
    <property type="entry name" value="UBA"/>
    <property type="match status" value="2"/>
</dbReference>
<feature type="domain" description="Ubiquitin-like" evidence="5">
    <location>
        <begin position="14"/>
        <end position="95"/>
    </location>
</feature>
<dbReference type="STRING" id="283909.R7TDD5"/>
<proteinExistence type="predicted"/>
<dbReference type="Proteomes" id="UP000014760">
    <property type="component" value="Unassembled WGS sequence"/>
</dbReference>
<name>R7TDD5_CAPTE</name>
<evidence type="ECO:0000313" key="7">
    <source>
        <dbReference type="EnsemblMetazoa" id="CapteP153540"/>
    </source>
</evidence>
<dbReference type="HOGENOM" id="CLU_035938_0_0_1"/>
<dbReference type="PROSITE" id="PS50053">
    <property type="entry name" value="UBIQUITIN_2"/>
    <property type="match status" value="1"/>
</dbReference>
<dbReference type="SMART" id="SM00213">
    <property type="entry name" value="UBQ"/>
    <property type="match status" value="1"/>
</dbReference>
<dbReference type="Pfam" id="PF22562">
    <property type="entry name" value="UBA_7"/>
    <property type="match status" value="1"/>
</dbReference>
<dbReference type="AlphaFoldDB" id="R7TDD5"/>
<dbReference type="Pfam" id="PF23326">
    <property type="entry name" value="UBL_UBAC1"/>
    <property type="match status" value="1"/>
</dbReference>
<dbReference type="Gene3D" id="3.10.20.90">
    <property type="entry name" value="Phosphatidylinositol 3-kinase Catalytic Subunit, Chain A, domain 1"/>
    <property type="match status" value="1"/>
</dbReference>
<dbReference type="EMBL" id="KB310466">
    <property type="protein sequence ID" value="ELT91512.1"/>
    <property type="molecule type" value="Genomic_DNA"/>
</dbReference>
<reference evidence="8" key="1">
    <citation type="submission" date="2012-12" db="EMBL/GenBank/DDBJ databases">
        <authorList>
            <person name="Hellsten U."/>
            <person name="Grimwood J."/>
            <person name="Chapman J.A."/>
            <person name="Shapiro H."/>
            <person name="Aerts A."/>
            <person name="Otillar R.P."/>
            <person name="Terry A.Y."/>
            <person name="Boore J.L."/>
            <person name="Simakov O."/>
            <person name="Marletaz F."/>
            <person name="Cho S.-J."/>
            <person name="Edsinger-Gonzales E."/>
            <person name="Havlak P."/>
            <person name="Kuo D.-H."/>
            <person name="Larsson T."/>
            <person name="Lv J."/>
            <person name="Arendt D."/>
            <person name="Savage R."/>
            <person name="Osoegawa K."/>
            <person name="de Jong P."/>
            <person name="Lindberg D.R."/>
            <person name="Seaver E.C."/>
            <person name="Weisblat D.A."/>
            <person name="Putnam N.H."/>
            <person name="Grigoriev I.V."/>
            <person name="Rokhsar D.S."/>
        </authorList>
    </citation>
    <scope>NUCLEOTIDE SEQUENCE</scope>
    <source>
        <strain evidence="8">I ESC-2004</strain>
    </source>
</reference>
<dbReference type="OrthoDB" id="336240at2759"/>
<evidence type="ECO:0000256" key="1">
    <source>
        <dbReference type="ARBA" id="ARBA00004496"/>
    </source>
</evidence>
<feature type="domain" description="UBA" evidence="4">
    <location>
        <begin position="184"/>
        <end position="230"/>
    </location>
</feature>
<dbReference type="SUPFAM" id="SSF46934">
    <property type="entry name" value="UBA-like"/>
    <property type="match status" value="2"/>
</dbReference>
<organism evidence="6">
    <name type="scientific">Capitella teleta</name>
    <name type="common">Polychaete worm</name>
    <dbReference type="NCBI Taxonomy" id="283909"/>
    <lineage>
        <taxon>Eukaryota</taxon>
        <taxon>Metazoa</taxon>
        <taxon>Spiralia</taxon>
        <taxon>Lophotrochozoa</taxon>
        <taxon>Annelida</taxon>
        <taxon>Polychaeta</taxon>
        <taxon>Sedentaria</taxon>
        <taxon>Scolecida</taxon>
        <taxon>Capitellidae</taxon>
        <taxon>Capitella</taxon>
    </lineage>
</organism>
<dbReference type="InterPro" id="IPR000626">
    <property type="entry name" value="Ubiquitin-like_dom"/>
</dbReference>
<keyword evidence="3" id="KW-0677">Repeat</keyword>
<evidence type="ECO:0000259" key="4">
    <source>
        <dbReference type="PROSITE" id="PS50030"/>
    </source>
</evidence>
<dbReference type="InterPro" id="IPR015940">
    <property type="entry name" value="UBA"/>
</dbReference>
<dbReference type="GO" id="GO:0000151">
    <property type="term" value="C:ubiquitin ligase complex"/>
    <property type="evidence" value="ECO:0007669"/>
    <property type="project" value="TreeGrafter"/>
</dbReference>
<reference evidence="6 8" key="2">
    <citation type="journal article" date="2013" name="Nature">
        <title>Insights into bilaterian evolution from three spiralian genomes.</title>
        <authorList>
            <person name="Simakov O."/>
            <person name="Marletaz F."/>
            <person name="Cho S.J."/>
            <person name="Edsinger-Gonzales E."/>
            <person name="Havlak P."/>
            <person name="Hellsten U."/>
            <person name="Kuo D.H."/>
            <person name="Larsson T."/>
            <person name="Lv J."/>
            <person name="Arendt D."/>
            <person name="Savage R."/>
            <person name="Osoegawa K."/>
            <person name="de Jong P."/>
            <person name="Grimwood J."/>
            <person name="Chapman J.A."/>
            <person name="Shapiro H."/>
            <person name="Aerts A."/>
            <person name="Otillar R.P."/>
            <person name="Terry A.Y."/>
            <person name="Boore J.L."/>
            <person name="Grigoriev I.V."/>
            <person name="Lindberg D.R."/>
            <person name="Seaver E.C."/>
            <person name="Weisblat D.A."/>
            <person name="Putnam N.H."/>
            <person name="Rokhsar D.S."/>
        </authorList>
    </citation>
    <scope>NUCLEOTIDE SEQUENCE</scope>
    <source>
        <strain evidence="6 8">I ESC-2004</strain>
    </source>
</reference>
<dbReference type="FunCoup" id="R7TDD5">
    <property type="interactions" value="178"/>
</dbReference>
<evidence type="ECO:0000313" key="6">
    <source>
        <dbReference type="EMBL" id="ELT91512.1"/>
    </source>
</evidence>
<dbReference type="GO" id="GO:0005737">
    <property type="term" value="C:cytoplasm"/>
    <property type="evidence" value="ECO:0007669"/>
    <property type="project" value="UniProtKB-SubCell"/>
</dbReference>
<dbReference type="SUPFAM" id="SSF54236">
    <property type="entry name" value="Ubiquitin-like"/>
    <property type="match status" value="1"/>
</dbReference>
<dbReference type="InterPro" id="IPR052476">
    <property type="entry name" value="UBAC1"/>
</dbReference>
<keyword evidence="2" id="KW-0963">Cytoplasm</keyword>
<evidence type="ECO:0008006" key="9">
    <source>
        <dbReference type="Google" id="ProtNLM"/>
    </source>
</evidence>
<dbReference type="PANTHER" id="PTHR46738">
    <property type="entry name" value="UBIQUITIN-ASSOCIATED DOMAIN-CONTAINING PROTEIN 1"/>
    <property type="match status" value="1"/>
</dbReference>
<evidence type="ECO:0000259" key="5">
    <source>
        <dbReference type="PROSITE" id="PS50053"/>
    </source>
</evidence>
<protein>
    <recommendedName>
        <fullName evidence="9">Ubiquitin-associated domain-containing protein 1</fullName>
    </recommendedName>
</protein>
<dbReference type="InterPro" id="IPR009060">
    <property type="entry name" value="UBA-like_sf"/>
</dbReference>
<sequence length="415" mass="46507">MLWYDTNLFRKKTMKLFICFQEGSSIQLEVSPSMTVRQVKVAASSALGGESEQAAKTSLYHRLVRVESGRELHDHITIKDTGLVDNDELLLLKRRVPKLLMDQRSETRPSTNVSHSAIVDATSSLARVNFDKKMTIAPTVHSFQAELRKILISLIDAAQKLLCLNPDAAKIFDDAQQLLGGESSSDEPPKIPTEALKQLTDMGFSQVRATKALLLNKLSPRDSIQWLIEHESDTDIDEPLAEMRISSLSEGSEMIKISGPHKVMHMLQTFKSFRRKEFRPSRKALHTLVEMGFAEKECIEALRLHNNNEEEACEWLLSGEAQGVTVDVSDDDNGLDPTSHVYRAIMMNPTVQLGLSNPRSLIAFLHMLDNPSHTQRWLNDPDTGPMLIQVSRIYHAEKHIDISSAEQASSSSTLI</sequence>
<gene>
    <name evidence="6" type="ORF">CAPTEDRAFT_153540</name>
</gene>